<gene>
    <name evidence="2" type="ORF">ACFQ3J_14070</name>
</gene>
<keyword evidence="1" id="KW-1133">Transmembrane helix</keyword>
<feature type="transmembrane region" description="Helical" evidence="1">
    <location>
        <begin position="7"/>
        <end position="25"/>
    </location>
</feature>
<organism evidence="2 3">
    <name type="scientific">Paenibacillus provencensis</name>
    <dbReference type="NCBI Taxonomy" id="441151"/>
    <lineage>
        <taxon>Bacteria</taxon>
        <taxon>Bacillati</taxon>
        <taxon>Bacillota</taxon>
        <taxon>Bacilli</taxon>
        <taxon>Bacillales</taxon>
        <taxon>Paenibacillaceae</taxon>
        <taxon>Paenibacillus</taxon>
    </lineage>
</organism>
<name>A0ABW3PW35_9BACL</name>
<proteinExistence type="predicted"/>
<accession>A0ABW3PW35</accession>
<evidence type="ECO:0000256" key="1">
    <source>
        <dbReference type="SAM" id="Phobius"/>
    </source>
</evidence>
<evidence type="ECO:0000313" key="2">
    <source>
        <dbReference type="EMBL" id="MFD1129298.1"/>
    </source>
</evidence>
<keyword evidence="3" id="KW-1185">Reference proteome</keyword>
<reference evidence="3" key="1">
    <citation type="journal article" date="2019" name="Int. J. Syst. Evol. Microbiol.">
        <title>The Global Catalogue of Microorganisms (GCM) 10K type strain sequencing project: providing services to taxonomists for standard genome sequencing and annotation.</title>
        <authorList>
            <consortium name="The Broad Institute Genomics Platform"/>
            <consortium name="The Broad Institute Genome Sequencing Center for Infectious Disease"/>
            <person name="Wu L."/>
            <person name="Ma J."/>
        </authorList>
    </citation>
    <scope>NUCLEOTIDE SEQUENCE [LARGE SCALE GENOMIC DNA]</scope>
    <source>
        <strain evidence="3">CCUG 53519</strain>
    </source>
</reference>
<dbReference type="RefSeq" id="WP_170862329.1">
    <property type="nucleotide sequence ID" value="NZ_JBHTKX010000001.1"/>
</dbReference>
<keyword evidence="1" id="KW-0812">Transmembrane</keyword>
<dbReference type="EMBL" id="JBHTKX010000001">
    <property type="protein sequence ID" value="MFD1129298.1"/>
    <property type="molecule type" value="Genomic_DNA"/>
</dbReference>
<dbReference type="Proteomes" id="UP001597169">
    <property type="component" value="Unassembled WGS sequence"/>
</dbReference>
<sequence length="57" mass="6372">MMNRNGAGYLYIPIGLVVIFFIVTAEIPSPFIVIGIIFIIVHLLISILVKKQNSSRK</sequence>
<comment type="caution">
    <text evidence="2">The sequence shown here is derived from an EMBL/GenBank/DDBJ whole genome shotgun (WGS) entry which is preliminary data.</text>
</comment>
<protein>
    <submittedName>
        <fullName evidence="2">Uncharacterized protein</fullName>
    </submittedName>
</protein>
<evidence type="ECO:0000313" key="3">
    <source>
        <dbReference type="Proteomes" id="UP001597169"/>
    </source>
</evidence>
<keyword evidence="1" id="KW-0472">Membrane</keyword>
<feature type="transmembrane region" description="Helical" evidence="1">
    <location>
        <begin position="31"/>
        <end position="49"/>
    </location>
</feature>